<reference evidence="1" key="1">
    <citation type="submission" date="2019-07" db="EMBL/GenBank/DDBJ databases">
        <title>Genomic Encyclopedia of Type Strains, Phase IV (KMG-IV): sequencing the most valuable type-strain genomes for metagenomic binning, comparative biology and taxonomic classification.</title>
        <authorList>
            <person name="Goeker M."/>
        </authorList>
    </citation>
    <scope>NUCLEOTIDE SEQUENCE</scope>
    <source>
        <strain evidence="1">DSM 44596</strain>
    </source>
</reference>
<proteinExistence type="predicted"/>
<comment type="caution">
    <text evidence="1">The sequence shown here is derived from an EMBL/GenBank/DDBJ whole genome shotgun (WGS) entry which is preliminary data.</text>
</comment>
<name>A0A652YLE3_NOCGL</name>
<protein>
    <submittedName>
        <fullName evidence="1">Uncharacterized protein</fullName>
    </submittedName>
</protein>
<gene>
    <name evidence="1" type="ORF">FNL38_106252</name>
</gene>
<dbReference type="EMBL" id="VNIQ01000006">
    <property type="protein sequence ID" value="TYQ02432.1"/>
    <property type="molecule type" value="Genomic_DNA"/>
</dbReference>
<dbReference type="AlphaFoldDB" id="A0A652YLE3"/>
<sequence length="176" mass="17583">MTSRLADVAQLRGGFVGGTSGAVSLAAHALGGGGMAPSQSAVVLLLLACASVGAVVASIDTRRSPTAALALMLAAGQAIGHTTLTIASDHQHGVVPSLPMLAAHIAAVGVCAAAIRGAERGYVVAASTVATIVAVLLRPWAPQHSPLTVRTRYRAKVVLRQLLTSGLGTRGPPAFV</sequence>
<accession>A0A652YLE3</accession>
<organism evidence="1">
    <name type="scientific">Nocardia globerula</name>
    <dbReference type="NCBI Taxonomy" id="1818"/>
    <lineage>
        <taxon>Bacteria</taxon>
        <taxon>Bacillati</taxon>
        <taxon>Actinomycetota</taxon>
        <taxon>Actinomycetes</taxon>
        <taxon>Mycobacteriales</taxon>
        <taxon>Nocardiaceae</taxon>
        <taxon>Nocardia</taxon>
    </lineage>
</organism>
<evidence type="ECO:0000313" key="1">
    <source>
        <dbReference type="EMBL" id="TYQ02432.1"/>
    </source>
</evidence>